<accession>A0ABY5V0H1</accession>
<dbReference type="RefSeq" id="WP_157365652.1">
    <property type="nucleotide sequence ID" value="NZ_CAPH01000004.1"/>
</dbReference>
<protein>
    <submittedName>
        <fullName evidence="1">Uncharacterized protein</fullName>
    </submittedName>
</protein>
<name>A0ABY5V0H1_9BACT</name>
<dbReference type="Proteomes" id="UP001059295">
    <property type="component" value="Chromosome"/>
</dbReference>
<sequence length="46" mass="5487">MSKRDYDGKYRFQTEKALYKNYRNGGDRVAGFRRGDLDRDALNGRR</sequence>
<evidence type="ECO:0000313" key="2">
    <source>
        <dbReference type="Proteomes" id="UP001059295"/>
    </source>
</evidence>
<dbReference type="GeneID" id="82890596"/>
<dbReference type="EMBL" id="CP102294">
    <property type="protein sequence ID" value="UWN57696.1"/>
    <property type="molecule type" value="Genomic_DNA"/>
</dbReference>
<proteinExistence type="predicted"/>
<evidence type="ECO:0000313" key="1">
    <source>
        <dbReference type="EMBL" id="UWN57696.1"/>
    </source>
</evidence>
<organism evidence="1 2">
    <name type="scientific">Alistipes ihumii AP11</name>
    <dbReference type="NCBI Taxonomy" id="1211813"/>
    <lineage>
        <taxon>Bacteria</taxon>
        <taxon>Pseudomonadati</taxon>
        <taxon>Bacteroidota</taxon>
        <taxon>Bacteroidia</taxon>
        <taxon>Bacteroidales</taxon>
        <taxon>Rikenellaceae</taxon>
        <taxon>Alistipes</taxon>
    </lineage>
</organism>
<gene>
    <name evidence="1" type="ORF">NQ491_02640</name>
</gene>
<reference evidence="1" key="1">
    <citation type="journal article" date="2022" name="Cell">
        <title>Design, construction, and in vivo augmentation of a complex gut microbiome.</title>
        <authorList>
            <person name="Cheng A.G."/>
            <person name="Ho P.Y."/>
            <person name="Aranda-Diaz A."/>
            <person name="Jain S."/>
            <person name="Yu F.B."/>
            <person name="Meng X."/>
            <person name="Wang M."/>
            <person name="Iakiviak M."/>
            <person name="Nagashima K."/>
            <person name="Zhao A."/>
            <person name="Murugkar P."/>
            <person name="Patil A."/>
            <person name="Atabakhsh K."/>
            <person name="Weakley A."/>
            <person name="Yan J."/>
            <person name="Brumbaugh A.R."/>
            <person name="Higginbottom S."/>
            <person name="Dimas A."/>
            <person name="Shiver A.L."/>
            <person name="Deutschbauer A."/>
            <person name="Neff N."/>
            <person name="Sonnenburg J.L."/>
            <person name="Huang K.C."/>
            <person name="Fischbach M.A."/>
        </authorList>
    </citation>
    <scope>NUCLEOTIDE SEQUENCE</scope>
    <source>
        <strain evidence="1">AP11</strain>
    </source>
</reference>
<keyword evidence="2" id="KW-1185">Reference proteome</keyword>